<gene>
    <name evidence="1" type="ordered locus">KNP414_04382</name>
</gene>
<dbReference type="AlphaFoldDB" id="F8F6G0"/>
<proteinExistence type="predicted"/>
<reference evidence="2" key="1">
    <citation type="submission" date="2011-06" db="EMBL/GenBank/DDBJ databases">
        <title>Complete genome sequence of Paenibacillus mucilaginosus KNP414.</title>
        <authorList>
            <person name="Wang J."/>
            <person name="Hu S."/>
            <person name="Hu X."/>
            <person name="Zhang B."/>
            <person name="Dong D."/>
            <person name="Zhang S."/>
            <person name="Zhao K."/>
            <person name="Wu D."/>
        </authorList>
    </citation>
    <scope>NUCLEOTIDE SEQUENCE [LARGE SCALE GENOMIC DNA]</scope>
    <source>
        <strain evidence="2">KNP414</strain>
    </source>
</reference>
<dbReference type="Proteomes" id="UP000006620">
    <property type="component" value="Chromosome"/>
</dbReference>
<evidence type="ECO:0000313" key="2">
    <source>
        <dbReference type="Proteomes" id="UP000006620"/>
    </source>
</evidence>
<accession>F8F6G0</accession>
<name>F8F6G0_PAEMK</name>
<dbReference type="KEGG" id="pms:KNP414_04382"/>
<reference evidence="1 2" key="2">
    <citation type="journal article" date="2013" name="Genome Announc.">
        <title>Genome Sequence of Growth-Improving Paenibacillus mucilaginosus Strain KNP414.</title>
        <authorList>
            <person name="Lu J.J."/>
            <person name="Wang J.F."/>
            <person name="Hu X.F."/>
        </authorList>
    </citation>
    <scope>NUCLEOTIDE SEQUENCE [LARGE SCALE GENOMIC DNA]</scope>
    <source>
        <strain evidence="1 2">KNP414</strain>
    </source>
</reference>
<dbReference type="EMBL" id="CP002869">
    <property type="protein sequence ID" value="AEI42914.1"/>
    <property type="molecule type" value="Genomic_DNA"/>
</dbReference>
<protein>
    <submittedName>
        <fullName evidence="1">Uncharacterized protein</fullName>
    </submittedName>
</protein>
<dbReference type="HOGENOM" id="CLU_3064251_0_0_9"/>
<organism evidence="1 2">
    <name type="scientific">Paenibacillus mucilaginosus (strain KNP414)</name>
    <dbReference type="NCBI Taxonomy" id="1036673"/>
    <lineage>
        <taxon>Bacteria</taxon>
        <taxon>Bacillati</taxon>
        <taxon>Bacillota</taxon>
        <taxon>Bacilli</taxon>
        <taxon>Bacillales</taxon>
        <taxon>Paenibacillaceae</taxon>
        <taxon>Paenibacillus</taxon>
    </lineage>
</organism>
<sequence>MVCALLEAAFFGFQSPGQPRMGRIQPQRINQIFRTTACDRVTRAHARPPYLTR</sequence>
<evidence type="ECO:0000313" key="1">
    <source>
        <dbReference type="EMBL" id="AEI42914.1"/>
    </source>
</evidence>